<dbReference type="Pfam" id="PF01757">
    <property type="entry name" value="Acyl_transf_3"/>
    <property type="match status" value="1"/>
</dbReference>
<keyword evidence="4" id="KW-0012">Acyltransferase</keyword>
<keyword evidence="2" id="KW-0472">Membrane</keyword>
<keyword evidence="2" id="KW-0812">Transmembrane</keyword>
<evidence type="ECO:0000256" key="2">
    <source>
        <dbReference type="SAM" id="Phobius"/>
    </source>
</evidence>
<name>A0ABY7C1D5_9HYPH</name>
<protein>
    <submittedName>
        <fullName evidence="4">Acyltransferase</fullName>
    </submittedName>
</protein>
<accession>A0ABY7C1D5</accession>
<evidence type="ECO:0000313" key="4">
    <source>
        <dbReference type="EMBL" id="WAP69567.1"/>
    </source>
</evidence>
<dbReference type="PANTHER" id="PTHR23028">
    <property type="entry name" value="ACETYLTRANSFERASE"/>
    <property type="match status" value="1"/>
</dbReference>
<keyword evidence="2" id="KW-1133">Transmembrane helix</keyword>
<feature type="transmembrane region" description="Helical" evidence="2">
    <location>
        <begin position="232"/>
        <end position="252"/>
    </location>
</feature>
<keyword evidence="5" id="KW-1185">Reference proteome</keyword>
<dbReference type="InterPro" id="IPR002656">
    <property type="entry name" value="Acyl_transf_3_dom"/>
</dbReference>
<dbReference type="RefSeq" id="WP_268882004.1">
    <property type="nucleotide sequence ID" value="NZ_CP114029.1"/>
</dbReference>
<feature type="region of interest" description="Disordered" evidence="1">
    <location>
        <begin position="376"/>
        <end position="396"/>
    </location>
</feature>
<feature type="transmembrane region" description="Helical" evidence="2">
    <location>
        <begin position="345"/>
        <end position="365"/>
    </location>
</feature>
<feature type="transmembrane region" description="Helical" evidence="2">
    <location>
        <begin position="20"/>
        <end position="40"/>
    </location>
</feature>
<dbReference type="GO" id="GO:0016746">
    <property type="term" value="F:acyltransferase activity"/>
    <property type="evidence" value="ECO:0007669"/>
    <property type="project" value="UniProtKB-KW"/>
</dbReference>
<dbReference type="Proteomes" id="UP001164020">
    <property type="component" value="Chromosome"/>
</dbReference>
<evidence type="ECO:0000256" key="1">
    <source>
        <dbReference type="SAM" id="MobiDB-lite"/>
    </source>
</evidence>
<gene>
    <name evidence="4" type="ORF">OH818_04805</name>
</gene>
<feature type="transmembrane region" description="Helical" evidence="2">
    <location>
        <begin position="89"/>
        <end position="110"/>
    </location>
</feature>
<feature type="transmembrane region" description="Helical" evidence="2">
    <location>
        <begin position="200"/>
        <end position="220"/>
    </location>
</feature>
<proteinExistence type="predicted"/>
<reference evidence="4" key="1">
    <citation type="submission" date="2022-12" db="EMBL/GenBank/DDBJ databases">
        <title>Jiella pelagia sp. nov., isolated from phosphonate enriched culture of Northwest Pacific surface seawater.</title>
        <authorList>
            <person name="Shin D.Y."/>
            <person name="Hwang C.Y."/>
        </authorList>
    </citation>
    <scope>NUCLEOTIDE SEQUENCE</scope>
    <source>
        <strain evidence="4">HL-NP1</strain>
    </source>
</reference>
<evidence type="ECO:0000259" key="3">
    <source>
        <dbReference type="Pfam" id="PF01757"/>
    </source>
</evidence>
<dbReference type="InterPro" id="IPR050879">
    <property type="entry name" value="Acyltransferase_3"/>
</dbReference>
<feature type="transmembrane region" description="Helical" evidence="2">
    <location>
        <begin position="49"/>
        <end position="69"/>
    </location>
</feature>
<dbReference type="PANTHER" id="PTHR23028:SF131">
    <property type="entry name" value="BLR2367 PROTEIN"/>
    <property type="match status" value="1"/>
</dbReference>
<sequence length="396" mass="42802">MIEGRAAVRNDSARFQALDGWRGVCALLVVCFHAPVTGFAETSGLIRNAFLFVDFFFVLSGFVITHAFYETLRESRAFSRFFLLRLARVYPLHLAMLLLPFAFECARLALKGPGETFQGGTSLEGLIASLMMVQSFGFLDTLTWNYPSWSISAELVAYAAFAAVVVTAPRFLVPLAVLSIVVGLPVIAIVIGNMDASSNLGWLRCLAGFSAGVILRRVAWRDAAAVEAKRHPTSWSVAELAVVLLVGVFVSQQGGTDLAYAAPFVFGLALYVFAHEGGILSRALKTRPFAFLGLISYSLYMTHAFVIDRVHNVVTVLGKLTGQELFVQSASRNELIGPQAWQGTLTLLVIVAVTIAFSVVTYRFVEKPGMALGRRLVGRPGRTGTSGKPAKSPAAA</sequence>
<keyword evidence="4" id="KW-0808">Transferase</keyword>
<feature type="transmembrane region" description="Helical" evidence="2">
    <location>
        <begin position="258"/>
        <end position="277"/>
    </location>
</feature>
<evidence type="ECO:0000313" key="5">
    <source>
        <dbReference type="Proteomes" id="UP001164020"/>
    </source>
</evidence>
<feature type="transmembrane region" description="Helical" evidence="2">
    <location>
        <begin position="175"/>
        <end position="194"/>
    </location>
</feature>
<feature type="domain" description="Acyltransferase 3" evidence="3">
    <location>
        <begin position="16"/>
        <end position="363"/>
    </location>
</feature>
<feature type="transmembrane region" description="Helical" evidence="2">
    <location>
        <begin position="289"/>
        <end position="307"/>
    </location>
</feature>
<dbReference type="EMBL" id="CP114029">
    <property type="protein sequence ID" value="WAP69567.1"/>
    <property type="molecule type" value="Genomic_DNA"/>
</dbReference>
<feature type="transmembrane region" description="Helical" evidence="2">
    <location>
        <begin position="151"/>
        <end position="168"/>
    </location>
</feature>
<organism evidence="4 5">
    <name type="scientific">Jiella pelagia</name>
    <dbReference type="NCBI Taxonomy" id="2986949"/>
    <lineage>
        <taxon>Bacteria</taxon>
        <taxon>Pseudomonadati</taxon>
        <taxon>Pseudomonadota</taxon>
        <taxon>Alphaproteobacteria</taxon>
        <taxon>Hyphomicrobiales</taxon>
        <taxon>Aurantimonadaceae</taxon>
        <taxon>Jiella</taxon>
    </lineage>
</organism>